<evidence type="ECO:0000256" key="2">
    <source>
        <dbReference type="ARBA" id="ARBA00022692"/>
    </source>
</evidence>
<evidence type="ECO:0000256" key="4">
    <source>
        <dbReference type="ARBA" id="ARBA00023136"/>
    </source>
</evidence>
<keyword evidence="7" id="KW-1185">Reference proteome</keyword>
<protein>
    <submittedName>
        <fullName evidence="8">SUN domain-containing protein 1-like</fullName>
    </submittedName>
</protein>
<dbReference type="OrthoDB" id="342281at2759"/>
<keyword evidence="2 5" id="KW-0812">Transmembrane</keyword>
<dbReference type="InterPro" id="IPR012919">
    <property type="entry name" value="SUN_dom"/>
</dbReference>
<keyword evidence="4 5" id="KW-0472">Membrane</keyword>
<dbReference type="KEGG" id="bany:112057095"/>
<keyword evidence="3 5" id="KW-1133">Transmembrane helix</keyword>
<gene>
    <name evidence="8" type="primary">LOC112057095</name>
</gene>
<dbReference type="RefSeq" id="XP_023953354.2">
    <property type="nucleotide sequence ID" value="XM_024097586.2"/>
</dbReference>
<reference evidence="8" key="1">
    <citation type="submission" date="2025-08" db="UniProtKB">
        <authorList>
            <consortium name="RefSeq"/>
        </authorList>
    </citation>
    <scope>IDENTIFICATION</scope>
</reference>
<evidence type="ECO:0000256" key="5">
    <source>
        <dbReference type="SAM" id="Phobius"/>
    </source>
</evidence>
<accession>A0A6J1P6C6</accession>
<organism evidence="7 8">
    <name type="scientific">Bicyclus anynana</name>
    <name type="common">Squinting bush brown butterfly</name>
    <dbReference type="NCBI Taxonomy" id="110368"/>
    <lineage>
        <taxon>Eukaryota</taxon>
        <taxon>Metazoa</taxon>
        <taxon>Ecdysozoa</taxon>
        <taxon>Arthropoda</taxon>
        <taxon>Hexapoda</taxon>
        <taxon>Insecta</taxon>
        <taxon>Pterygota</taxon>
        <taxon>Neoptera</taxon>
        <taxon>Endopterygota</taxon>
        <taxon>Lepidoptera</taxon>
        <taxon>Glossata</taxon>
        <taxon>Ditrysia</taxon>
        <taxon>Papilionoidea</taxon>
        <taxon>Nymphalidae</taxon>
        <taxon>Satyrinae</taxon>
        <taxon>Satyrini</taxon>
        <taxon>Mycalesina</taxon>
        <taxon>Bicyclus</taxon>
    </lineage>
</organism>
<name>A0A6J1P6C6_BICAN</name>
<dbReference type="GO" id="GO:0043495">
    <property type="term" value="F:protein-membrane adaptor activity"/>
    <property type="evidence" value="ECO:0007669"/>
    <property type="project" value="TreeGrafter"/>
</dbReference>
<feature type="domain" description="SUN" evidence="6">
    <location>
        <begin position="125"/>
        <end position="289"/>
    </location>
</feature>
<dbReference type="GO" id="GO:0034993">
    <property type="term" value="C:meiotic nuclear membrane microtubule tethering complex"/>
    <property type="evidence" value="ECO:0007669"/>
    <property type="project" value="TreeGrafter"/>
</dbReference>
<evidence type="ECO:0000313" key="8">
    <source>
        <dbReference type="RefSeq" id="XP_023953354.2"/>
    </source>
</evidence>
<dbReference type="GeneID" id="112057095"/>
<proteinExistence type="predicted"/>
<sequence>MDYPHEHESCFRHVFRSFVCVVLSLLLGMQVYTYFIDPQEAMEGDFTDVKYMVLQLTRGLSEVNRKHENLQGQMERISQAMPALAAAAGRAKDALEPSRRGVRQFLDMQDYDRQMIDYALETAGGRVVDTGGTLEHIVFESPVSWMLHMLSSTLCRECPEVNSILRPGNLPGECWAFRGARGEATIRLLGTVHVNGVSLEHIPPHISATREISSAPRLFQLEGLEFRGDPYPHDFGTFEYDKEGKPIQYFEVLHPSPKGFNLVRVKIYSNWGHIVYTCVYRVRIHGELVSDQVRPTVPPKDDDMRIENE</sequence>
<dbReference type="PANTHER" id="PTHR12911:SF8">
    <property type="entry name" value="KLAROID PROTEIN-RELATED"/>
    <property type="match status" value="1"/>
</dbReference>
<evidence type="ECO:0000256" key="1">
    <source>
        <dbReference type="ARBA" id="ARBA00004370"/>
    </source>
</evidence>
<feature type="transmembrane region" description="Helical" evidence="5">
    <location>
        <begin position="14"/>
        <end position="35"/>
    </location>
</feature>
<dbReference type="PANTHER" id="PTHR12911">
    <property type="entry name" value="SAD1/UNC-84-LIKE PROTEIN-RELATED"/>
    <property type="match status" value="1"/>
</dbReference>
<dbReference type="InterPro" id="IPR045119">
    <property type="entry name" value="SUN1-5"/>
</dbReference>
<dbReference type="PROSITE" id="PS51469">
    <property type="entry name" value="SUN"/>
    <property type="match status" value="1"/>
</dbReference>
<evidence type="ECO:0000313" key="7">
    <source>
        <dbReference type="Proteomes" id="UP001652582"/>
    </source>
</evidence>
<comment type="subcellular location">
    <subcellularLocation>
        <location evidence="1">Membrane</location>
    </subcellularLocation>
</comment>
<dbReference type="Pfam" id="PF07738">
    <property type="entry name" value="Sad1_UNC"/>
    <property type="match status" value="1"/>
</dbReference>
<evidence type="ECO:0000256" key="3">
    <source>
        <dbReference type="ARBA" id="ARBA00022989"/>
    </source>
</evidence>
<dbReference type="AlphaFoldDB" id="A0A6J1P6C6"/>
<evidence type="ECO:0000259" key="6">
    <source>
        <dbReference type="PROSITE" id="PS51469"/>
    </source>
</evidence>
<dbReference type="Proteomes" id="UP001652582">
    <property type="component" value="Chromosome 6"/>
</dbReference>
<dbReference type="Gene3D" id="2.60.120.260">
    <property type="entry name" value="Galactose-binding domain-like"/>
    <property type="match status" value="1"/>
</dbReference>